<evidence type="ECO:0000256" key="2">
    <source>
        <dbReference type="SAM" id="MobiDB-lite"/>
    </source>
</evidence>
<evidence type="ECO:0000256" key="1">
    <source>
        <dbReference type="ARBA" id="ARBA00023125"/>
    </source>
</evidence>
<evidence type="ECO:0000313" key="4">
    <source>
        <dbReference type="EMBL" id="MBO8187321.1"/>
    </source>
</evidence>
<protein>
    <submittedName>
        <fullName evidence="4">MerR family transcriptional regulator</fullName>
    </submittedName>
</protein>
<feature type="region of interest" description="Disordered" evidence="2">
    <location>
        <begin position="279"/>
        <end position="348"/>
    </location>
</feature>
<organism evidence="4 5">
    <name type="scientific">Streptomyces spirodelae</name>
    <dbReference type="NCBI Taxonomy" id="2812904"/>
    <lineage>
        <taxon>Bacteria</taxon>
        <taxon>Bacillati</taxon>
        <taxon>Actinomycetota</taxon>
        <taxon>Actinomycetes</taxon>
        <taxon>Kitasatosporales</taxon>
        <taxon>Streptomycetaceae</taxon>
        <taxon>Streptomyces</taxon>
    </lineage>
</organism>
<feature type="domain" description="HTH merR-type" evidence="3">
    <location>
        <begin position="24"/>
        <end position="92"/>
    </location>
</feature>
<name>A0ABS3WW26_9ACTN</name>
<dbReference type="PANTHER" id="PTHR30204:SF93">
    <property type="entry name" value="HTH MERR-TYPE DOMAIN-CONTAINING PROTEIN"/>
    <property type="match status" value="1"/>
</dbReference>
<proteinExistence type="predicted"/>
<dbReference type="PROSITE" id="PS50937">
    <property type="entry name" value="HTH_MERR_2"/>
    <property type="match status" value="1"/>
</dbReference>
<dbReference type="PANTHER" id="PTHR30204">
    <property type="entry name" value="REDOX-CYCLING DRUG-SENSING TRANSCRIPTIONAL ACTIVATOR SOXR"/>
    <property type="match status" value="1"/>
</dbReference>
<dbReference type="CDD" id="cd04778">
    <property type="entry name" value="HTH_MerR-like_sg2"/>
    <property type="match status" value="1"/>
</dbReference>
<dbReference type="PRINTS" id="PR00040">
    <property type="entry name" value="HTHMERR"/>
</dbReference>
<dbReference type="Gene3D" id="1.10.1660.10">
    <property type="match status" value="1"/>
</dbReference>
<sequence>MPPSPRTKDPARASTSESGHRTPEYRIEDLAHRSGATVRTIRAYQDKGLLPKPERRGRANVYDDSHLARLRQIADLLERGYTLASIKELLQAWDEGRGLGGVLGLVAEVDGPWTDEESGRVSRAELDELFGGAHDAAAVSEAMALGVLEPLPGREDEFLVPSPQELSVAVELHRAGVPLPAITEQLRELRGQVEHIAARFLDFTNEHVFVRYLGTHLSEGDASEAADLVRRLRPLAQQTVEAELARAMQKLAARSLRDHLRSAAAAPLASAAAIGRTANSTAPGGTARDGTAPDGAAPDGAAPDGAAPDGTTRDGTTRDGTTRDGTAPDGTAAGRAGRSEQVRLPAETVESVRELVGEARVPGFIAAAAEREVRARAMDRMTARGG</sequence>
<evidence type="ECO:0000313" key="5">
    <source>
        <dbReference type="Proteomes" id="UP001518976"/>
    </source>
</evidence>
<gene>
    <name evidence="4" type="ORF">JW592_17885</name>
</gene>
<dbReference type="Proteomes" id="UP001518976">
    <property type="component" value="Unassembled WGS sequence"/>
</dbReference>
<keyword evidence="5" id="KW-1185">Reference proteome</keyword>
<dbReference type="InterPro" id="IPR047057">
    <property type="entry name" value="MerR_fam"/>
</dbReference>
<evidence type="ECO:0000259" key="3">
    <source>
        <dbReference type="PROSITE" id="PS50937"/>
    </source>
</evidence>
<dbReference type="SUPFAM" id="SSF46955">
    <property type="entry name" value="Putative DNA-binding domain"/>
    <property type="match status" value="1"/>
</dbReference>
<dbReference type="EMBL" id="JAFFZN010000015">
    <property type="protein sequence ID" value="MBO8187321.1"/>
    <property type="molecule type" value="Genomic_DNA"/>
</dbReference>
<feature type="compositionally biased region" description="Basic and acidic residues" evidence="2">
    <location>
        <begin position="1"/>
        <end position="11"/>
    </location>
</feature>
<feature type="region of interest" description="Disordered" evidence="2">
    <location>
        <begin position="1"/>
        <end position="26"/>
    </location>
</feature>
<feature type="compositionally biased region" description="Low complexity" evidence="2">
    <location>
        <begin position="284"/>
        <end position="310"/>
    </location>
</feature>
<dbReference type="Pfam" id="PF13411">
    <property type="entry name" value="MerR_1"/>
    <property type="match status" value="1"/>
</dbReference>
<reference evidence="4 5" key="1">
    <citation type="submission" date="2021-02" db="EMBL/GenBank/DDBJ databases">
        <title>Streptomyces spirodelae sp. nov., isolated from duckweed.</title>
        <authorList>
            <person name="Saimee Y."/>
            <person name="Duangmal K."/>
        </authorList>
    </citation>
    <scope>NUCLEOTIDE SEQUENCE [LARGE SCALE GENOMIC DNA]</scope>
    <source>
        <strain evidence="4 5">DW4-2</strain>
    </source>
</reference>
<feature type="compositionally biased region" description="Basic and acidic residues" evidence="2">
    <location>
        <begin position="311"/>
        <end position="322"/>
    </location>
</feature>
<dbReference type="InterPro" id="IPR000551">
    <property type="entry name" value="MerR-type_HTH_dom"/>
</dbReference>
<dbReference type="InterPro" id="IPR009061">
    <property type="entry name" value="DNA-bd_dom_put_sf"/>
</dbReference>
<dbReference type="RefSeq" id="WP_209266128.1">
    <property type="nucleotide sequence ID" value="NZ_JAFFZN010000015.1"/>
</dbReference>
<accession>A0ABS3WW26</accession>
<comment type="caution">
    <text evidence="4">The sequence shown here is derived from an EMBL/GenBank/DDBJ whole genome shotgun (WGS) entry which is preliminary data.</text>
</comment>
<feature type="compositionally biased region" description="Low complexity" evidence="2">
    <location>
        <begin position="323"/>
        <end position="336"/>
    </location>
</feature>
<dbReference type="SMART" id="SM00422">
    <property type="entry name" value="HTH_MERR"/>
    <property type="match status" value="1"/>
</dbReference>
<keyword evidence="1" id="KW-0238">DNA-binding</keyword>